<comment type="caution">
    <text evidence="11">The sequence shown here is derived from an EMBL/GenBank/DDBJ whole genome shotgun (WGS) entry which is preliminary data.</text>
</comment>
<dbReference type="GO" id="GO:0005737">
    <property type="term" value="C:cytoplasm"/>
    <property type="evidence" value="ECO:0007669"/>
    <property type="project" value="TreeGrafter"/>
</dbReference>
<dbReference type="PANTHER" id="PTHR30313">
    <property type="entry name" value="DNA PRIMASE"/>
    <property type="match status" value="1"/>
</dbReference>
<dbReference type="InterPro" id="IPR002694">
    <property type="entry name" value="Znf_CHC2"/>
</dbReference>
<keyword evidence="9" id="KW-0804">Transcription</keyword>
<keyword evidence="4" id="KW-0548">Nucleotidyltransferase</keyword>
<evidence type="ECO:0000259" key="10">
    <source>
        <dbReference type="SMART" id="SM00400"/>
    </source>
</evidence>
<dbReference type="GO" id="GO:0008270">
    <property type="term" value="F:zinc ion binding"/>
    <property type="evidence" value="ECO:0007669"/>
    <property type="project" value="UniProtKB-KW"/>
</dbReference>
<dbReference type="SUPFAM" id="SSF57783">
    <property type="entry name" value="Zinc beta-ribbon"/>
    <property type="match status" value="1"/>
</dbReference>
<dbReference type="GO" id="GO:0003899">
    <property type="term" value="F:DNA-directed RNA polymerase activity"/>
    <property type="evidence" value="ECO:0007669"/>
    <property type="project" value="InterPro"/>
</dbReference>
<dbReference type="Proteomes" id="UP000589085">
    <property type="component" value="Unassembled WGS sequence"/>
</dbReference>
<evidence type="ECO:0000313" key="12">
    <source>
        <dbReference type="Proteomes" id="UP000589085"/>
    </source>
</evidence>
<evidence type="ECO:0000313" key="11">
    <source>
        <dbReference type="EMBL" id="MBB2159343.1"/>
    </source>
</evidence>
<dbReference type="EMBL" id="JABEQJ010000003">
    <property type="protein sequence ID" value="MBB2159343.1"/>
    <property type="molecule type" value="Genomic_DNA"/>
</dbReference>
<dbReference type="InterPro" id="IPR036977">
    <property type="entry name" value="DNA_primase_Znf_CHC2"/>
</dbReference>
<accession>A0A7W4NPT0</accession>
<organism evidence="11 12">
    <name type="scientific">Gluconacetobacter sacchari</name>
    <dbReference type="NCBI Taxonomy" id="92759"/>
    <lineage>
        <taxon>Bacteria</taxon>
        <taxon>Pseudomonadati</taxon>
        <taxon>Pseudomonadota</taxon>
        <taxon>Alphaproteobacteria</taxon>
        <taxon>Acetobacterales</taxon>
        <taxon>Acetobacteraceae</taxon>
        <taxon>Gluconacetobacter</taxon>
    </lineage>
</organism>
<dbReference type="GO" id="GO:1990077">
    <property type="term" value="C:primosome complex"/>
    <property type="evidence" value="ECO:0007669"/>
    <property type="project" value="UniProtKB-KW"/>
</dbReference>
<proteinExistence type="predicted"/>
<keyword evidence="5" id="KW-0235">DNA replication</keyword>
<keyword evidence="2" id="KW-0639">Primosome</keyword>
<evidence type="ECO:0000256" key="9">
    <source>
        <dbReference type="ARBA" id="ARBA00023163"/>
    </source>
</evidence>
<name>A0A7W4NPT0_9PROT</name>
<evidence type="ECO:0000256" key="8">
    <source>
        <dbReference type="ARBA" id="ARBA00022833"/>
    </source>
</evidence>
<keyword evidence="7" id="KW-0863">Zinc-finger</keyword>
<dbReference type="PANTHER" id="PTHR30313:SF2">
    <property type="entry name" value="DNA PRIMASE"/>
    <property type="match status" value="1"/>
</dbReference>
<dbReference type="GO" id="GO:0003677">
    <property type="term" value="F:DNA binding"/>
    <property type="evidence" value="ECO:0007669"/>
    <property type="project" value="InterPro"/>
</dbReference>
<evidence type="ECO:0000256" key="1">
    <source>
        <dbReference type="ARBA" id="ARBA00022478"/>
    </source>
</evidence>
<dbReference type="Pfam" id="PF13362">
    <property type="entry name" value="Toprim_3"/>
    <property type="match status" value="1"/>
</dbReference>
<dbReference type="Pfam" id="PF01807">
    <property type="entry name" value="Zn_ribbon_DnaG"/>
    <property type="match status" value="1"/>
</dbReference>
<evidence type="ECO:0000256" key="6">
    <source>
        <dbReference type="ARBA" id="ARBA00022723"/>
    </source>
</evidence>
<dbReference type="InterPro" id="IPR050219">
    <property type="entry name" value="DnaG_primase"/>
</dbReference>
<dbReference type="InterPro" id="IPR055570">
    <property type="entry name" value="DUF7146"/>
</dbReference>
<keyword evidence="1" id="KW-0240">DNA-directed RNA polymerase</keyword>
<keyword evidence="3" id="KW-0808">Transferase</keyword>
<dbReference type="InterPro" id="IPR006171">
    <property type="entry name" value="TOPRIM_dom"/>
</dbReference>
<keyword evidence="8" id="KW-0862">Zinc</keyword>
<evidence type="ECO:0000256" key="4">
    <source>
        <dbReference type="ARBA" id="ARBA00022695"/>
    </source>
</evidence>
<dbReference type="Gene3D" id="3.90.580.10">
    <property type="entry name" value="Zinc finger, CHC2-type domain"/>
    <property type="match status" value="1"/>
</dbReference>
<dbReference type="SMART" id="SM00400">
    <property type="entry name" value="ZnF_CHCC"/>
    <property type="match status" value="1"/>
</dbReference>
<evidence type="ECO:0000256" key="5">
    <source>
        <dbReference type="ARBA" id="ARBA00022705"/>
    </source>
</evidence>
<evidence type="ECO:0000256" key="7">
    <source>
        <dbReference type="ARBA" id="ARBA00022771"/>
    </source>
</evidence>
<protein>
    <recommendedName>
        <fullName evidence="10">Zinc finger CHC2-type domain-containing protein</fullName>
    </recommendedName>
</protein>
<feature type="domain" description="Zinc finger CHC2-type" evidence="10">
    <location>
        <begin position="42"/>
        <end position="94"/>
    </location>
</feature>
<gene>
    <name evidence="11" type="ORF">HLH48_03985</name>
</gene>
<evidence type="ECO:0000256" key="2">
    <source>
        <dbReference type="ARBA" id="ARBA00022515"/>
    </source>
</evidence>
<dbReference type="GO" id="GO:0000428">
    <property type="term" value="C:DNA-directed RNA polymerase complex"/>
    <property type="evidence" value="ECO:0007669"/>
    <property type="project" value="UniProtKB-KW"/>
</dbReference>
<dbReference type="GO" id="GO:0006269">
    <property type="term" value="P:DNA replication, synthesis of primer"/>
    <property type="evidence" value="ECO:0007669"/>
    <property type="project" value="UniProtKB-KW"/>
</dbReference>
<sequence>MSRRHSPGGRVPDGLLEEIRARNPLAALIGRTVQLRRSGRCFQGLCPFHAERNPSFAVYESGYHCFGCGAHGDAFSWLQHCCGCSFQEAVNTLAQEGGMEPPFGSVGRASLPTGLPVPEVSLSHEANDEVVRRNQQFALSIWGEGQDPVGTPVEIYLGTRRLSLTEDTGYLRFHPACPRGRNERLPTMIALMIDPVTFEPCGLHRTFLRPDGSGKADGQDKMMLGRAGIICLERQAEIAGALGIAEGIETALSVQQHLRNVAMWACATAGGIERLPPHPVIQKLSIYADRDENGHGLRAARACAARWSRAGTHVEILTPRSEKDWNDVIMRRAMH</sequence>
<dbReference type="AlphaFoldDB" id="A0A7W4NPT0"/>
<reference evidence="11 12" key="1">
    <citation type="submission" date="2020-04" db="EMBL/GenBank/DDBJ databases">
        <title>Description of novel Gluconacetobacter.</title>
        <authorList>
            <person name="Sombolestani A."/>
        </authorList>
    </citation>
    <scope>NUCLEOTIDE SEQUENCE [LARGE SCALE GENOMIC DNA]</scope>
    <source>
        <strain evidence="11 12">LMG 19747</strain>
    </source>
</reference>
<dbReference type="Pfam" id="PF23639">
    <property type="entry name" value="DUF7146"/>
    <property type="match status" value="1"/>
</dbReference>
<dbReference type="RefSeq" id="WP_182996201.1">
    <property type="nucleotide sequence ID" value="NZ_JABEQJ010000003.1"/>
</dbReference>
<keyword evidence="6" id="KW-0479">Metal-binding</keyword>
<evidence type="ECO:0000256" key="3">
    <source>
        <dbReference type="ARBA" id="ARBA00022679"/>
    </source>
</evidence>